<keyword evidence="1" id="KW-0472">Membrane</keyword>
<sequence>MLVVADETLVASPLVHVLWLLLMSPPCLHVIFLTMFLCCKYFDIGKLL</sequence>
<dbReference type="EMBL" id="EAAA01002046">
    <property type="status" value="NOT_ANNOTATED_CDS"/>
    <property type="molecule type" value="Genomic_DNA"/>
</dbReference>
<evidence type="ECO:0000313" key="3">
    <source>
        <dbReference type="Proteomes" id="UP000008144"/>
    </source>
</evidence>
<evidence type="ECO:0000313" key="2">
    <source>
        <dbReference type="Ensembl" id="ENSCINP00000031340.1"/>
    </source>
</evidence>
<feature type="transmembrane region" description="Helical" evidence="1">
    <location>
        <begin position="17"/>
        <end position="39"/>
    </location>
</feature>
<name>H2XNV7_CIOIN</name>
<dbReference type="HOGENOM" id="CLU_3159689_0_0_1"/>
<reference evidence="3" key="1">
    <citation type="journal article" date="2002" name="Science">
        <title>The draft genome of Ciona intestinalis: insights into chordate and vertebrate origins.</title>
        <authorList>
            <person name="Dehal P."/>
            <person name="Satou Y."/>
            <person name="Campbell R.K."/>
            <person name="Chapman J."/>
            <person name="Degnan B."/>
            <person name="De Tomaso A."/>
            <person name="Davidson B."/>
            <person name="Di Gregorio A."/>
            <person name="Gelpke M."/>
            <person name="Goodstein D.M."/>
            <person name="Harafuji N."/>
            <person name="Hastings K.E."/>
            <person name="Ho I."/>
            <person name="Hotta K."/>
            <person name="Huang W."/>
            <person name="Kawashima T."/>
            <person name="Lemaire P."/>
            <person name="Martinez D."/>
            <person name="Meinertzhagen I.A."/>
            <person name="Necula S."/>
            <person name="Nonaka M."/>
            <person name="Putnam N."/>
            <person name="Rash S."/>
            <person name="Saiga H."/>
            <person name="Satake M."/>
            <person name="Terry A."/>
            <person name="Yamada L."/>
            <person name="Wang H.G."/>
            <person name="Awazu S."/>
            <person name="Azumi K."/>
            <person name="Boore J."/>
            <person name="Branno M."/>
            <person name="Chin-Bow S."/>
            <person name="DeSantis R."/>
            <person name="Doyle S."/>
            <person name="Francino P."/>
            <person name="Keys D.N."/>
            <person name="Haga S."/>
            <person name="Hayashi H."/>
            <person name="Hino K."/>
            <person name="Imai K.S."/>
            <person name="Inaba K."/>
            <person name="Kano S."/>
            <person name="Kobayashi K."/>
            <person name="Kobayashi M."/>
            <person name="Lee B.I."/>
            <person name="Makabe K.W."/>
            <person name="Manohar C."/>
            <person name="Matassi G."/>
            <person name="Medina M."/>
            <person name="Mochizuki Y."/>
            <person name="Mount S."/>
            <person name="Morishita T."/>
            <person name="Miura S."/>
            <person name="Nakayama A."/>
            <person name="Nishizaka S."/>
            <person name="Nomoto H."/>
            <person name="Ohta F."/>
            <person name="Oishi K."/>
            <person name="Rigoutsos I."/>
            <person name="Sano M."/>
            <person name="Sasaki A."/>
            <person name="Sasakura Y."/>
            <person name="Shoguchi E."/>
            <person name="Shin-i T."/>
            <person name="Spagnuolo A."/>
            <person name="Stainier D."/>
            <person name="Suzuki M.M."/>
            <person name="Tassy O."/>
            <person name="Takatori N."/>
            <person name="Tokuoka M."/>
            <person name="Yagi K."/>
            <person name="Yoshizaki F."/>
            <person name="Wada S."/>
            <person name="Zhang C."/>
            <person name="Hyatt P.D."/>
            <person name="Larimer F."/>
            <person name="Detter C."/>
            <person name="Doggett N."/>
            <person name="Glavina T."/>
            <person name="Hawkins T."/>
            <person name="Richardson P."/>
            <person name="Lucas S."/>
            <person name="Kohara Y."/>
            <person name="Levine M."/>
            <person name="Satoh N."/>
            <person name="Rokhsar D.S."/>
        </authorList>
    </citation>
    <scope>NUCLEOTIDE SEQUENCE [LARGE SCALE GENOMIC DNA]</scope>
</reference>
<dbReference type="AlphaFoldDB" id="H2XNV7"/>
<organism evidence="2 3">
    <name type="scientific">Ciona intestinalis</name>
    <name type="common">Transparent sea squirt</name>
    <name type="synonym">Ascidia intestinalis</name>
    <dbReference type="NCBI Taxonomy" id="7719"/>
    <lineage>
        <taxon>Eukaryota</taxon>
        <taxon>Metazoa</taxon>
        <taxon>Chordata</taxon>
        <taxon>Tunicata</taxon>
        <taxon>Ascidiacea</taxon>
        <taxon>Phlebobranchia</taxon>
        <taxon>Cionidae</taxon>
        <taxon>Ciona</taxon>
    </lineage>
</organism>
<evidence type="ECO:0000256" key="1">
    <source>
        <dbReference type="SAM" id="Phobius"/>
    </source>
</evidence>
<protein>
    <submittedName>
        <fullName evidence="2">Uncharacterized protein</fullName>
    </submittedName>
</protein>
<accession>H2XNV7</accession>
<reference evidence="2" key="2">
    <citation type="journal article" date="2008" name="Genome Biol.">
        <title>Improved genome assembly and evidence-based global gene model set for the chordate Ciona intestinalis: new insight into intron and operon populations.</title>
        <authorList>
            <person name="Satou Y."/>
            <person name="Mineta K."/>
            <person name="Ogasawara M."/>
            <person name="Sasakura Y."/>
            <person name="Shoguchi E."/>
            <person name="Ueno K."/>
            <person name="Yamada L."/>
            <person name="Matsumoto J."/>
            <person name="Wasserscheid J."/>
            <person name="Dewar K."/>
            <person name="Wiley G.B."/>
            <person name="Macmil S.L."/>
            <person name="Roe B.A."/>
            <person name="Zeller R.W."/>
            <person name="Hastings K.E."/>
            <person name="Lemaire P."/>
            <person name="Lindquist E."/>
            <person name="Endo T."/>
            <person name="Hotta K."/>
            <person name="Inaba K."/>
        </authorList>
    </citation>
    <scope>NUCLEOTIDE SEQUENCE [LARGE SCALE GENOMIC DNA]</scope>
    <source>
        <strain evidence="2">wild type</strain>
    </source>
</reference>
<keyword evidence="1" id="KW-0812">Transmembrane</keyword>
<dbReference type="Proteomes" id="UP000008144">
    <property type="component" value="Chromosome 5"/>
</dbReference>
<keyword evidence="1" id="KW-1133">Transmembrane helix</keyword>
<keyword evidence="3" id="KW-1185">Reference proteome</keyword>
<reference evidence="2" key="4">
    <citation type="submission" date="2025-09" db="UniProtKB">
        <authorList>
            <consortium name="Ensembl"/>
        </authorList>
    </citation>
    <scope>IDENTIFICATION</scope>
</reference>
<dbReference type="Ensembl" id="ENSCINT00000031851.1">
    <property type="protein sequence ID" value="ENSCINP00000031340.1"/>
    <property type="gene ID" value="ENSCING00000019494.1"/>
</dbReference>
<dbReference type="InParanoid" id="H2XNV7"/>
<proteinExistence type="predicted"/>
<reference evidence="2" key="3">
    <citation type="submission" date="2025-08" db="UniProtKB">
        <authorList>
            <consortium name="Ensembl"/>
        </authorList>
    </citation>
    <scope>IDENTIFICATION</scope>
</reference>